<evidence type="ECO:0000256" key="2">
    <source>
        <dbReference type="SAM" id="Phobius"/>
    </source>
</evidence>
<keyword evidence="2" id="KW-1133">Transmembrane helix</keyword>
<reference evidence="4" key="2">
    <citation type="submission" date="2012-08" db="EMBL/GenBank/DDBJ databases">
        <title>Whole-genome sequence of Nocardiopsis alba strain ATCC BAA-2165 associated with honeybees.</title>
        <authorList>
            <person name="Qiao J."/>
            <person name="Chen L."/>
            <person name="Li Y."/>
            <person name="Wang J."/>
            <person name="Zhang W."/>
            <person name="Chen S."/>
        </authorList>
    </citation>
    <scope>NUCLEOTIDE SEQUENCE [LARGE SCALE GENOMIC DNA]</scope>
    <source>
        <strain evidence="4">ATCC BAA-2165 / BE74</strain>
    </source>
</reference>
<dbReference type="PATRIC" id="fig|1205910.3.peg.3221"/>
<protein>
    <recommendedName>
        <fullName evidence="5">Lipoprotein</fullName>
    </recommendedName>
</protein>
<name>J7L4P7_NOCAA</name>
<keyword evidence="2" id="KW-0472">Membrane</keyword>
<evidence type="ECO:0008006" key="5">
    <source>
        <dbReference type="Google" id="ProtNLM"/>
    </source>
</evidence>
<evidence type="ECO:0000313" key="4">
    <source>
        <dbReference type="Proteomes" id="UP000003779"/>
    </source>
</evidence>
<evidence type="ECO:0000256" key="1">
    <source>
        <dbReference type="SAM" id="MobiDB-lite"/>
    </source>
</evidence>
<accession>J7L4P7</accession>
<evidence type="ECO:0000313" key="3">
    <source>
        <dbReference type="EMBL" id="AFR08603.1"/>
    </source>
</evidence>
<dbReference type="EMBL" id="CP003788">
    <property type="protein sequence ID" value="AFR08603.1"/>
    <property type="molecule type" value="Genomic_DNA"/>
</dbReference>
<dbReference type="HOGENOM" id="CLU_1011324_0_0_11"/>
<keyword evidence="2" id="KW-0812">Transmembrane</keyword>
<gene>
    <name evidence="3" type="ordered locus">B005_3406</name>
</gene>
<feature type="transmembrane region" description="Helical" evidence="2">
    <location>
        <begin position="22"/>
        <end position="43"/>
    </location>
</feature>
<dbReference type="Proteomes" id="UP000003779">
    <property type="component" value="Chromosome"/>
</dbReference>
<dbReference type="STRING" id="1205910.B005_3406"/>
<organism evidence="3 4">
    <name type="scientific">Nocardiopsis alba (strain ATCC BAA-2165 / BE74)</name>
    <dbReference type="NCBI Taxonomy" id="1205910"/>
    <lineage>
        <taxon>Bacteria</taxon>
        <taxon>Bacillati</taxon>
        <taxon>Actinomycetota</taxon>
        <taxon>Actinomycetes</taxon>
        <taxon>Streptosporangiales</taxon>
        <taxon>Nocardiopsidaceae</taxon>
        <taxon>Nocardiopsis</taxon>
    </lineage>
</organism>
<dbReference type="AlphaFoldDB" id="J7L4P7"/>
<feature type="region of interest" description="Disordered" evidence="1">
    <location>
        <begin position="55"/>
        <end position="74"/>
    </location>
</feature>
<dbReference type="KEGG" id="nal:B005_3406"/>
<reference evidence="3 4" key="1">
    <citation type="journal article" date="2012" name="J. Bacteriol.">
        <title>Whole-Genome Sequence of Nocardiopsis alba Strain ATCC BAA-2165, Associated with Honeybees.</title>
        <authorList>
            <person name="Qiao J."/>
            <person name="Chen L."/>
            <person name="Li Y."/>
            <person name="Wang J."/>
            <person name="Zhang W."/>
            <person name="Chen S."/>
        </authorList>
    </citation>
    <scope>NUCLEOTIDE SEQUENCE [LARGE SCALE GENOMIC DNA]</scope>
    <source>
        <strain evidence="4">ATCC BAA-2165 / BE74</strain>
    </source>
</reference>
<sequence>MSTSMPFSGPEPAEDDPGRPNWPLALIVVLTCLAVIASGWIVARLTLEDDTVAPLAEPSEQARPPRERSGSVDPDDAEAFLALAARGLRDAPSLSVSYTQREEGEEAGRGWARRGVEADVVFEHHFTTAEGVEVYRYELDDTGHLMTAERGMTGMSLLNPPSEADRRLCSIEFALSPLDDLVDSASDLVWEGREEITLPEGLDGSPEGSYTAYRYTGDFTAVMGGYEEENGHNTLTVLPKTEFSLWIDEEGYPRRLEYDTEEGFGETYDYRPTVD</sequence>
<proteinExistence type="predicted"/>